<dbReference type="OrthoDB" id="426872at2"/>
<comment type="caution">
    <text evidence="2">The sequence shown here is derived from an EMBL/GenBank/DDBJ whole genome shotgun (WGS) entry which is preliminary data.</text>
</comment>
<name>A0A1U7HUV1_9CHRO</name>
<evidence type="ECO:0000313" key="3">
    <source>
        <dbReference type="Proteomes" id="UP000185984"/>
    </source>
</evidence>
<sequence>MAENERPEDVLSPEVLDKIKHPPAIDDAMQQLSTEEVMNNPAMTPPTIDDSMEDRSDWKRDE</sequence>
<evidence type="ECO:0000313" key="2">
    <source>
        <dbReference type="EMBL" id="OKH27339.1"/>
    </source>
</evidence>
<reference evidence="2 3" key="1">
    <citation type="submission" date="2016-11" db="EMBL/GenBank/DDBJ databases">
        <title>Draft Genome Sequences of Nine Cyanobacterial Strains from Diverse Habitats.</title>
        <authorList>
            <person name="Zhu T."/>
            <person name="Hou S."/>
            <person name="Lu X."/>
            <person name="Hess W.R."/>
        </authorList>
    </citation>
    <scope>NUCLEOTIDE SEQUENCE [LARGE SCALE GENOMIC DNA]</scope>
    <source>
        <strain evidence="2 3">5.2 s.c.1</strain>
    </source>
</reference>
<organism evidence="2 3">
    <name type="scientific">Chroogloeocystis siderophila 5.2 s.c.1</name>
    <dbReference type="NCBI Taxonomy" id="247279"/>
    <lineage>
        <taxon>Bacteria</taxon>
        <taxon>Bacillati</taxon>
        <taxon>Cyanobacteriota</taxon>
        <taxon>Cyanophyceae</taxon>
        <taxon>Oscillatoriophycideae</taxon>
        <taxon>Chroococcales</taxon>
        <taxon>Chroococcaceae</taxon>
        <taxon>Chroogloeocystis</taxon>
    </lineage>
</organism>
<evidence type="ECO:0000256" key="1">
    <source>
        <dbReference type="SAM" id="MobiDB-lite"/>
    </source>
</evidence>
<dbReference type="Proteomes" id="UP000185984">
    <property type="component" value="Unassembled WGS sequence"/>
</dbReference>
<dbReference type="EMBL" id="MRCC01000006">
    <property type="protein sequence ID" value="OKH27339.1"/>
    <property type="molecule type" value="Genomic_DNA"/>
</dbReference>
<dbReference type="AlphaFoldDB" id="A0A1U7HUV1"/>
<gene>
    <name evidence="2" type="ORF">NIES1031_08505</name>
</gene>
<keyword evidence="3" id="KW-1185">Reference proteome</keyword>
<dbReference type="RefSeq" id="WP_015187483.1">
    <property type="nucleotide sequence ID" value="NZ_CAWMVK010000040.1"/>
</dbReference>
<feature type="compositionally biased region" description="Basic and acidic residues" evidence="1">
    <location>
        <begin position="53"/>
        <end position="62"/>
    </location>
</feature>
<feature type="region of interest" description="Disordered" evidence="1">
    <location>
        <begin position="1"/>
        <end position="24"/>
    </location>
</feature>
<feature type="region of interest" description="Disordered" evidence="1">
    <location>
        <begin position="38"/>
        <end position="62"/>
    </location>
</feature>
<proteinExistence type="predicted"/>
<protein>
    <submittedName>
        <fullName evidence="2">Uncharacterized protein</fullName>
    </submittedName>
</protein>
<accession>A0A1U7HUV1</accession>